<feature type="region of interest" description="Disordered" evidence="1">
    <location>
        <begin position="189"/>
        <end position="232"/>
    </location>
</feature>
<evidence type="ECO:0000313" key="2">
    <source>
        <dbReference type="EMBL" id="KAK6967016.1"/>
    </source>
</evidence>
<feature type="compositionally biased region" description="Polar residues" evidence="1">
    <location>
        <begin position="210"/>
        <end position="227"/>
    </location>
</feature>
<feature type="compositionally biased region" description="Low complexity" evidence="1">
    <location>
        <begin position="466"/>
        <end position="475"/>
    </location>
</feature>
<evidence type="ECO:0000256" key="1">
    <source>
        <dbReference type="SAM" id="MobiDB-lite"/>
    </source>
</evidence>
<accession>A0AAV9Z129</accession>
<feature type="region of interest" description="Disordered" evidence="1">
    <location>
        <begin position="373"/>
        <end position="475"/>
    </location>
</feature>
<organism evidence="2 4">
    <name type="scientific">Favolaschia claudopus</name>
    <dbReference type="NCBI Taxonomy" id="2862362"/>
    <lineage>
        <taxon>Eukaryota</taxon>
        <taxon>Fungi</taxon>
        <taxon>Dikarya</taxon>
        <taxon>Basidiomycota</taxon>
        <taxon>Agaricomycotina</taxon>
        <taxon>Agaricomycetes</taxon>
        <taxon>Agaricomycetidae</taxon>
        <taxon>Agaricales</taxon>
        <taxon>Marasmiineae</taxon>
        <taxon>Mycenaceae</taxon>
        <taxon>Favolaschia</taxon>
    </lineage>
</organism>
<evidence type="ECO:0000313" key="4">
    <source>
        <dbReference type="Proteomes" id="UP001362999"/>
    </source>
</evidence>
<dbReference type="EMBL" id="JAWWNJ010000115">
    <property type="protein sequence ID" value="KAK6991738.1"/>
    <property type="molecule type" value="Genomic_DNA"/>
</dbReference>
<dbReference type="Proteomes" id="UP001362999">
    <property type="component" value="Unassembled WGS sequence"/>
</dbReference>
<keyword evidence="4" id="KW-1185">Reference proteome</keyword>
<feature type="compositionally biased region" description="Low complexity" evidence="1">
    <location>
        <begin position="388"/>
        <end position="445"/>
    </location>
</feature>
<comment type="caution">
    <text evidence="2">The sequence shown here is derived from an EMBL/GenBank/DDBJ whole genome shotgun (WGS) entry which is preliminary data.</text>
</comment>
<protein>
    <submittedName>
        <fullName evidence="2">Uncharacterized protein</fullName>
    </submittedName>
</protein>
<sequence length="475" mass="50647">MSLPEGGPEPTVFEERLTSGLYDELVESLQAMGNSALGNVDCPNDFTRHQPQYSNNIEFRTSDGGLDFRTAIVGEVAGSLQGTVLRAIGNYYSSEPAMQFQPIDDSKKSVKDVLALVTPTLACNRLANFFQNQTVPLRDAIEHELALESRAVPYQEYILRPWMRSIQEDSGQDDIIMVHMLPKYGVPASAGTATASPARRGKRKLDDVVQPSTNSPAVAANSGSSESSVRKPDASQIRLGAYYDPRLLCDYGGDYFRQVKAMLVQLDVRDATARGPADSEDPLVAPWDFYDRLRPGTLVLVDASLHIFVMNDTDSKGAIRPKKRKIYQINAHSIKILAKSDFPIEERKVLIPRGFDGSSSTVSAPPPAAFASFSLKTPSKNDRDAAISSGASPSSSVRGGSSGSRSASARVPDSAGRPGSSVVPGSSQSAAPSGSSSLSQGSVVDIDVDVPDADSVKSKRARSAGKKIGAASSSS</sequence>
<name>A0AAV9Z129_9AGAR</name>
<proteinExistence type="predicted"/>
<dbReference type="AlphaFoldDB" id="A0AAV9Z129"/>
<gene>
    <name evidence="3" type="ORF">R3P38DRAFT_3227124</name>
    <name evidence="2" type="ORF">R3P38DRAFT_3244991</name>
</gene>
<feature type="compositionally biased region" description="Low complexity" evidence="1">
    <location>
        <begin position="189"/>
        <end position="198"/>
    </location>
</feature>
<reference evidence="2 4" key="1">
    <citation type="journal article" date="2024" name="J Genomics">
        <title>Draft genome sequencing and assembly of Favolaschia claudopus CIRM-BRFM 2984 isolated from oak limbs.</title>
        <authorList>
            <person name="Navarro D."/>
            <person name="Drula E."/>
            <person name="Chaduli D."/>
            <person name="Cazenave R."/>
            <person name="Ahrendt S."/>
            <person name="Wang J."/>
            <person name="Lipzen A."/>
            <person name="Daum C."/>
            <person name="Barry K."/>
            <person name="Grigoriev I.V."/>
            <person name="Favel A."/>
            <person name="Rosso M.N."/>
            <person name="Martin F."/>
        </authorList>
    </citation>
    <scope>NUCLEOTIDE SEQUENCE [LARGE SCALE GENOMIC DNA]</scope>
    <source>
        <strain evidence="2 4">CIRM-BRFM 2984</strain>
    </source>
</reference>
<evidence type="ECO:0000313" key="3">
    <source>
        <dbReference type="EMBL" id="KAK6991738.1"/>
    </source>
</evidence>
<dbReference type="EMBL" id="JAWWNJ010000247">
    <property type="protein sequence ID" value="KAK6967016.1"/>
    <property type="molecule type" value="Genomic_DNA"/>
</dbReference>